<evidence type="ECO:0000313" key="4">
    <source>
        <dbReference type="RefSeq" id="XP_015280351.1"/>
    </source>
</evidence>
<evidence type="ECO:0000256" key="1">
    <source>
        <dbReference type="ARBA" id="ARBA00008702"/>
    </source>
</evidence>
<dbReference type="InterPro" id="IPR003461">
    <property type="entry name" value="Keratin"/>
</dbReference>
<protein>
    <submittedName>
        <fullName evidence="4">Claw keratin-like</fullName>
    </submittedName>
</protein>
<dbReference type="PANTHER" id="PTHR31203:SF1">
    <property type="entry name" value="BETA-KERATIN-RELATED PROTEIN-RELATED"/>
    <property type="match status" value="1"/>
</dbReference>
<dbReference type="Proteomes" id="UP000694871">
    <property type="component" value="Unplaced"/>
</dbReference>
<dbReference type="PANTHER" id="PTHR31203">
    <property type="entry name" value="BETA-KERATIN-RELATED PROTEIN-RELATED"/>
    <property type="match status" value="1"/>
</dbReference>
<comment type="similarity">
    <text evidence="1">Belongs to the avian keratin family.</text>
</comment>
<dbReference type="RefSeq" id="XP_015280351.1">
    <property type="nucleotide sequence ID" value="XM_015424865.1"/>
</dbReference>
<proteinExistence type="inferred from homology"/>
<gene>
    <name evidence="4" type="primary">LOC107121854</name>
</gene>
<organism evidence="3 4">
    <name type="scientific">Gekko japonicus</name>
    <name type="common">Schlegel's Japanese gecko</name>
    <dbReference type="NCBI Taxonomy" id="146911"/>
    <lineage>
        <taxon>Eukaryota</taxon>
        <taxon>Metazoa</taxon>
        <taxon>Chordata</taxon>
        <taxon>Craniata</taxon>
        <taxon>Vertebrata</taxon>
        <taxon>Euteleostomi</taxon>
        <taxon>Lepidosauria</taxon>
        <taxon>Squamata</taxon>
        <taxon>Bifurcata</taxon>
        <taxon>Gekkota</taxon>
        <taxon>Gekkonidae</taxon>
        <taxon>Gekkoninae</taxon>
        <taxon>Gekko</taxon>
    </lineage>
</organism>
<reference evidence="4" key="1">
    <citation type="submission" date="2025-08" db="UniProtKB">
        <authorList>
            <consortium name="RefSeq"/>
        </authorList>
    </citation>
    <scope>IDENTIFICATION</scope>
</reference>
<keyword evidence="2" id="KW-0416">Keratin</keyword>
<dbReference type="Pfam" id="PF02422">
    <property type="entry name" value="Keratin"/>
    <property type="match status" value="1"/>
</dbReference>
<name>A0ABM1L314_GEKJA</name>
<accession>A0ABM1L314</accession>
<evidence type="ECO:0000313" key="3">
    <source>
        <dbReference type="Proteomes" id="UP000694871"/>
    </source>
</evidence>
<keyword evidence="3" id="KW-1185">Reference proteome</keyword>
<sequence length="179" mass="17393">MSYCGPASKGACGVGSCYGGVTYSGRLPSYGLGSVCGTGGWSGLGALSGGWSGLGTLSGGWSGLGTLSGGWSGLGAQSGGNVACASQLPGSEVVIQPPPSVVTIPGPVLSTCEPAAVAAYTPCATGYSGQGSQALSPLYSGGAWGGYGRLGYGGYRRYGQRCLPYSGWGYGACDPCGPC</sequence>
<evidence type="ECO:0000256" key="2">
    <source>
        <dbReference type="ARBA" id="ARBA00022744"/>
    </source>
</evidence>
<dbReference type="GeneID" id="107121854"/>